<sequence>MNSTNINQKMKMMNLIWHGKINSAKQLGSKSLLPIRVLINHIIKSSISPTVHGMETHYPLLQTRNCQKQFQESLLVKVSCQQVNQRPLMKLQSNSMIRRMRSRIWSIIL</sequence>
<accession>A0A8J8NI75</accession>
<dbReference type="Proteomes" id="UP000785679">
    <property type="component" value="Unassembled WGS sequence"/>
</dbReference>
<dbReference type="AlphaFoldDB" id="A0A8J8NI75"/>
<evidence type="ECO:0000313" key="2">
    <source>
        <dbReference type="Proteomes" id="UP000785679"/>
    </source>
</evidence>
<proteinExistence type="predicted"/>
<name>A0A8J8NI75_HALGN</name>
<organism evidence="1 2">
    <name type="scientific">Halteria grandinella</name>
    <dbReference type="NCBI Taxonomy" id="5974"/>
    <lineage>
        <taxon>Eukaryota</taxon>
        <taxon>Sar</taxon>
        <taxon>Alveolata</taxon>
        <taxon>Ciliophora</taxon>
        <taxon>Intramacronucleata</taxon>
        <taxon>Spirotrichea</taxon>
        <taxon>Stichotrichia</taxon>
        <taxon>Sporadotrichida</taxon>
        <taxon>Halteriidae</taxon>
        <taxon>Halteria</taxon>
    </lineage>
</organism>
<gene>
    <name evidence="1" type="ORF">FGO68_gene5703</name>
</gene>
<comment type="caution">
    <text evidence="1">The sequence shown here is derived from an EMBL/GenBank/DDBJ whole genome shotgun (WGS) entry which is preliminary data.</text>
</comment>
<keyword evidence="2" id="KW-1185">Reference proteome</keyword>
<reference evidence="1" key="1">
    <citation type="submission" date="2019-06" db="EMBL/GenBank/DDBJ databases">
        <authorList>
            <person name="Zheng W."/>
        </authorList>
    </citation>
    <scope>NUCLEOTIDE SEQUENCE</scope>
    <source>
        <strain evidence="1">QDHG01</strain>
    </source>
</reference>
<protein>
    <submittedName>
        <fullName evidence="1">Uncharacterized protein</fullName>
    </submittedName>
</protein>
<dbReference type="EMBL" id="RRYP01015143">
    <property type="protein sequence ID" value="TNV75646.1"/>
    <property type="molecule type" value="Genomic_DNA"/>
</dbReference>
<evidence type="ECO:0000313" key="1">
    <source>
        <dbReference type="EMBL" id="TNV75646.1"/>
    </source>
</evidence>